<dbReference type="GO" id="GO:0035556">
    <property type="term" value="P:intracellular signal transduction"/>
    <property type="evidence" value="ECO:0007669"/>
    <property type="project" value="InterPro"/>
</dbReference>
<evidence type="ECO:0000313" key="3">
    <source>
        <dbReference type="EMBL" id="ODJ89450.1"/>
    </source>
</evidence>
<evidence type="ECO:0000256" key="1">
    <source>
        <dbReference type="SAM" id="Phobius"/>
    </source>
</evidence>
<reference evidence="3 4" key="1">
    <citation type="submission" date="2016-06" db="EMBL/GenBank/DDBJ databases">
        <title>Genome sequence of endosymbiont of Candidatus Endolucinida thiodiazotropha.</title>
        <authorList>
            <person name="Poehlein A."/>
            <person name="Koenig S."/>
            <person name="Heiden S.E."/>
            <person name="Thuermer A."/>
            <person name="Voget S."/>
            <person name="Daniel R."/>
            <person name="Markert S."/>
            <person name="Gros O."/>
            <person name="Schweder T."/>
        </authorList>
    </citation>
    <scope>NUCLEOTIDE SEQUENCE [LARGE SCALE GENOMIC DNA]</scope>
    <source>
        <strain evidence="3 4">COS</strain>
    </source>
</reference>
<dbReference type="CDD" id="cd07302">
    <property type="entry name" value="CHD"/>
    <property type="match status" value="1"/>
</dbReference>
<keyword evidence="4" id="KW-1185">Reference proteome</keyword>
<dbReference type="GO" id="GO:0009190">
    <property type="term" value="P:cyclic nucleotide biosynthetic process"/>
    <property type="evidence" value="ECO:0007669"/>
    <property type="project" value="InterPro"/>
</dbReference>
<protein>
    <submittedName>
        <fullName evidence="3">Adenylate cyclase 1</fullName>
        <ecNumber evidence="3">4.6.1.1</ecNumber>
    </submittedName>
</protein>
<organism evidence="3 4">
    <name type="scientific">Candidatus Thiodiazotropha endolucinida</name>
    <dbReference type="NCBI Taxonomy" id="1655433"/>
    <lineage>
        <taxon>Bacteria</taxon>
        <taxon>Pseudomonadati</taxon>
        <taxon>Pseudomonadota</taxon>
        <taxon>Gammaproteobacteria</taxon>
        <taxon>Chromatiales</taxon>
        <taxon>Sedimenticolaceae</taxon>
        <taxon>Candidatus Thiodiazotropha</taxon>
    </lineage>
</organism>
<name>A0A7Z0VQ62_9GAMM</name>
<feature type="domain" description="Guanylate cyclase" evidence="2">
    <location>
        <begin position="478"/>
        <end position="604"/>
    </location>
</feature>
<dbReference type="Pfam" id="PF05226">
    <property type="entry name" value="CHASE2"/>
    <property type="match status" value="1"/>
</dbReference>
<dbReference type="OrthoDB" id="9806704at2"/>
<sequence length="717" mass="80179">MHREALLRSTAFGMIIGMLGVAISFLPGSATWEENFGLSLLFEMRGQRPAPEQVVIISINGQTAEQLGLGEEIPDWPRSLHAQLIERLTEAGVAVIAYDIFFKKSRETGHDEAMVKAIKRAGNVLLVAYLEQQRVLDDQVNVHIERLIPPTERFAGSAVGIAPFVLPKIPVRVSRFWTFTGENRLISLPAAALQLFVDPDGSQLNRLLQSIGEASDPPGSWLSHTYLVSRIRDDTSLQANLLDAFSYGRLSQLSNLQRQRLEALLNLYTGDAHPYLNFYGPPGSIQTIPIHDALSATQKELAKLRDKVVFIGYAGTYQPRQKDGFYTVFSQPNGLDLSGVEIAATAYANLLSSETLAPLNNGGLVLLLLGYGLGITLLFRWLPGIRGILAGIFISILYLTLTYNLFSQQHIWLPWFVPLVIQTPVSLILSQTWHYRQMRSSRERLRELFGYYLPGDVIDNLAQQKKEPITAASSAFGICLATDAQSYTQFAEKMEPVDLQTYLNRYYEILFKPVRARNGVVSDVVGDAMLAIWPSTEPDPSQHQMACEAALEINRSLQQSDLEPKLFTRIGLHAGELVMSHVGAIDHFEYRAVGDMVNTTSRIENLNKLLGTAILASSEVVNGLKDIETREVGQFSVAGKQHSITIHEISTMSAEATPRLRQLHGDFAEALAEWMHGEREKAYEKFKLILNDHPDDGPTMYYVQQYRERRKSRKNLV</sequence>
<dbReference type="PANTHER" id="PTHR43081:SF1">
    <property type="entry name" value="ADENYLATE CYCLASE, TERMINAL-DIFFERENTIATION SPECIFIC"/>
    <property type="match status" value="1"/>
</dbReference>
<evidence type="ECO:0000259" key="2">
    <source>
        <dbReference type="PROSITE" id="PS50125"/>
    </source>
</evidence>
<dbReference type="InterPro" id="IPR001054">
    <property type="entry name" value="A/G_cyclase"/>
</dbReference>
<dbReference type="GO" id="GO:0004016">
    <property type="term" value="F:adenylate cyclase activity"/>
    <property type="evidence" value="ECO:0007669"/>
    <property type="project" value="UniProtKB-EC"/>
</dbReference>
<feature type="transmembrane region" description="Helical" evidence="1">
    <location>
        <begin position="388"/>
        <end position="406"/>
    </location>
</feature>
<dbReference type="SMART" id="SM00044">
    <property type="entry name" value="CYCc"/>
    <property type="match status" value="1"/>
</dbReference>
<dbReference type="SMART" id="SM01080">
    <property type="entry name" value="CHASE2"/>
    <property type="match status" value="1"/>
</dbReference>
<keyword evidence="3" id="KW-0456">Lyase</keyword>
<feature type="transmembrane region" description="Helical" evidence="1">
    <location>
        <begin position="12"/>
        <end position="32"/>
    </location>
</feature>
<dbReference type="SUPFAM" id="SSF55073">
    <property type="entry name" value="Nucleotide cyclase"/>
    <property type="match status" value="1"/>
</dbReference>
<dbReference type="AlphaFoldDB" id="A0A7Z0VQ62"/>
<dbReference type="RefSeq" id="WP_069119823.1">
    <property type="nucleotide sequence ID" value="NZ_MARB01000001.1"/>
</dbReference>
<feature type="transmembrane region" description="Helical" evidence="1">
    <location>
        <begin position="362"/>
        <end position="381"/>
    </location>
</feature>
<feature type="transmembrane region" description="Helical" evidence="1">
    <location>
        <begin position="412"/>
        <end position="435"/>
    </location>
</feature>
<dbReference type="InterPro" id="IPR007890">
    <property type="entry name" value="CHASE2"/>
</dbReference>
<dbReference type="Proteomes" id="UP000094769">
    <property type="component" value="Unassembled WGS sequence"/>
</dbReference>
<dbReference type="Gene3D" id="3.30.70.1230">
    <property type="entry name" value="Nucleotide cyclase"/>
    <property type="match status" value="1"/>
</dbReference>
<keyword evidence="1" id="KW-0472">Membrane</keyword>
<keyword evidence="1" id="KW-1133">Transmembrane helix</keyword>
<evidence type="ECO:0000313" key="4">
    <source>
        <dbReference type="Proteomes" id="UP000094769"/>
    </source>
</evidence>
<dbReference type="InterPro" id="IPR050697">
    <property type="entry name" value="Adenylyl/Guanylyl_Cyclase_3/4"/>
</dbReference>
<comment type="caution">
    <text evidence="3">The sequence shown here is derived from an EMBL/GenBank/DDBJ whole genome shotgun (WGS) entry which is preliminary data.</text>
</comment>
<dbReference type="EC" id="4.6.1.1" evidence="3"/>
<dbReference type="PANTHER" id="PTHR43081">
    <property type="entry name" value="ADENYLATE CYCLASE, TERMINAL-DIFFERENTIATION SPECIFIC-RELATED"/>
    <property type="match status" value="1"/>
</dbReference>
<accession>A0A7Z0VQ62</accession>
<dbReference type="Pfam" id="PF00211">
    <property type="entry name" value="Guanylate_cyc"/>
    <property type="match status" value="1"/>
</dbReference>
<gene>
    <name evidence="3" type="primary">cyaA_1</name>
    <name evidence="3" type="ORF">CODIS_00080</name>
</gene>
<proteinExistence type="predicted"/>
<keyword evidence="1" id="KW-0812">Transmembrane</keyword>
<dbReference type="EMBL" id="MARB01000001">
    <property type="protein sequence ID" value="ODJ89450.1"/>
    <property type="molecule type" value="Genomic_DNA"/>
</dbReference>
<dbReference type="InterPro" id="IPR029787">
    <property type="entry name" value="Nucleotide_cyclase"/>
</dbReference>
<dbReference type="PROSITE" id="PS50125">
    <property type="entry name" value="GUANYLATE_CYCLASE_2"/>
    <property type="match status" value="1"/>
</dbReference>